<sequence length="101" mass="11294">DGESAAGSDAEYLNGRTVSRGSKSSAHLKSAASSFRANIRLKKNLPGHLSDKSDDEPRDLLDRQKTRSALRWSEHLKRKSRLDDDEMEVDSEGRLIIRDEG</sequence>
<keyword evidence="3" id="KW-1185">Reference proteome</keyword>
<dbReference type="PANTHER" id="PTHR48445:SF1">
    <property type="entry name" value="OS02G0782100 PROTEIN"/>
    <property type="match status" value="1"/>
</dbReference>
<feature type="non-terminal residue" evidence="2">
    <location>
        <position position="1"/>
    </location>
</feature>
<comment type="caution">
    <text evidence="2">The sequence shown here is derived from an EMBL/GenBank/DDBJ whole genome shotgun (WGS) entry which is preliminary data.</text>
</comment>
<dbReference type="Proteomes" id="UP000265520">
    <property type="component" value="Unassembled WGS sequence"/>
</dbReference>
<reference evidence="2 3" key="1">
    <citation type="journal article" date="2018" name="Front. Plant Sci.">
        <title>Red Clover (Trifolium pratense) and Zigzag Clover (T. medium) - A Picture of Genomic Similarities and Differences.</title>
        <authorList>
            <person name="Dluhosova J."/>
            <person name="Istvanek J."/>
            <person name="Nedelnik J."/>
            <person name="Repkova J."/>
        </authorList>
    </citation>
    <scope>NUCLEOTIDE SEQUENCE [LARGE SCALE GENOMIC DNA]</scope>
    <source>
        <strain evidence="3">cv. 10/8</strain>
        <tissue evidence="2">Leaf</tissue>
    </source>
</reference>
<organism evidence="2 3">
    <name type="scientific">Trifolium medium</name>
    <dbReference type="NCBI Taxonomy" id="97028"/>
    <lineage>
        <taxon>Eukaryota</taxon>
        <taxon>Viridiplantae</taxon>
        <taxon>Streptophyta</taxon>
        <taxon>Embryophyta</taxon>
        <taxon>Tracheophyta</taxon>
        <taxon>Spermatophyta</taxon>
        <taxon>Magnoliopsida</taxon>
        <taxon>eudicotyledons</taxon>
        <taxon>Gunneridae</taxon>
        <taxon>Pentapetalae</taxon>
        <taxon>rosids</taxon>
        <taxon>fabids</taxon>
        <taxon>Fabales</taxon>
        <taxon>Fabaceae</taxon>
        <taxon>Papilionoideae</taxon>
        <taxon>50 kb inversion clade</taxon>
        <taxon>NPAAA clade</taxon>
        <taxon>Hologalegina</taxon>
        <taxon>IRL clade</taxon>
        <taxon>Trifolieae</taxon>
        <taxon>Trifolium</taxon>
    </lineage>
</organism>
<dbReference type="EMBL" id="LXQA010131421">
    <property type="protein sequence ID" value="MCI22607.1"/>
    <property type="molecule type" value="Genomic_DNA"/>
</dbReference>
<feature type="non-terminal residue" evidence="2">
    <location>
        <position position="101"/>
    </location>
</feature>
<feature type="region of interest" description="Disordered" evidence="1">
    <location>
        <begin position="44"/>
        <end position="65"/>
    </location>
</feature>
<feature type="region of interest" description="Disordered" evidence="1">
    <location>
        <begin position="80"/>
        <end position="101"/>
    </location>
</feature>
<dbReference type="PANTHER" id="PTHR48445">
    <property type="entry name" value="OS02G0782100 PROTEIN"/>
    <property type="match status" value="1"/>
</dbReference>
<accession>A0A392QFH1</accession>
<evidence type="ECO:0000256" key="1">
    <source>
        <dbReference type="SAM" id="MobiDB-lite"/>
    </source>
</evidence>
<evidence type="ECO:0000313" key="3">
    <source>
        <dbReference type="Proteomes" id="UP000265520"/>
    </source>
</evidence>
<name>A0A392QFH1_9FABA</name>
<feature type="region of interest" description="Disordered" evidence="1">
    <location>
        <begin position="1"/>
        <end position="26"/>
    </location>
</feature>
<dbReference type="AlphaFoldDB" id="A0A392QFH1"/>
<evidence type="ECO:0000313" key="2">
    <source>
        <dbReference type="EMBL" id="MCI22607.1"/>
    </source>
</evidence>
<protein>
    <submittedName>
        <fullName evidence="2">RRP12-like protein</fullName>
    </submittedName>
</protein>
<feature type="compositionally biased region" description="Basic and acidic residues" evidence="1">
    <location>
        <begin position="91"/>
        <end position="101"/>
    </location>
</feature>
<proteinExistence type="predicted"/>